<keyword evidence="2" id="KW-0547">Nucleotide-binding</keyword>
<feature type="domain" description="Disease resistance protein At4g27190-like leucine-rich repeats" evidence="6">
    <location>
        <begin position="776"/>
        <end position="885"/>
    </location>
</feature>
<dbReference type="Gene3D" id="1.10.8.430">
    <property type="entry name" value="Helical domain of apoptotic protease-activating factors"/>
    <property type="match status" value="1"/>
</dbReference>
<evidence type="ECO:0000313" key="7">
    <source>
        <dbReference type="EMBL" id="TXG65713.1"/>
    </source>
</evidence>
<dbReference type="SUPFAM" id="SSF52058">
    <property type="entry name" value="L domain-like"/>
    <property type="match status" value="1"/>
</dbReference>
<feature type="domain" description="NB-ARC" evidence="5">
    <location>
        <begin position="160"/>
        <end position="321"/>
    </location>
</feature>
<organism evidence="7 8">
    <name type="scientific">Acer yangbiense</name>
    <dbReference type="NCBI Taxonomy" id="1000413"/>
    <lineage>
        <taxon>Eukaryota</taxon>
        <taxon>Viridiplantae</taxon>
        <taxon>Streptophyta</taxon>
        <taxon>Embryophyta</taxon>
        <taxon>Tracheophyta</taxon>
        <taxon>Spermatophyta</taxon>
        <taxon>Magnoliopsida</taxon>
        <taxon>eudicotyledons</taxon>
        <taxon>Gunneridae</taxon>
        <taxon>Pentapetalae</taxon>
        <taxon>rosids</taxon>
        <taxon>malvids</taxon>
        <taxon>Sapindales</taxon>
        <taxon>Sapindaceae</taxon>
        <taxon>Hippocastanoideae</taxon>
        <taxon>Acereae</taxon>
        <taxon>Acer</taxon>
    </lineage>
</organism>
<dbReference type="InterPro" id="IPR027417">
    <property type="entry name" value="P-loop_NTPase"/>
</dbReference>
<dbReference type="Proteomes" id="UP000323000">
    <property type="component" value="Chromosome 3"/>
</dbReference>
<dbReference type="GO" id="GO:0006952">
    <property type="term" value="P:defense response"/>
    <property type="evidence" value="ECO:0007669"/>
    <property type="project" value="UniProtKB-KW"/>
</dbReference>
<keyword evidence="3" id="KW-0611">Plant defense</keyword>
<dbReference type="InterPro" id="IPR002182">
    <property type="entry name" value="NB-ARC"/>
</dbReference>
<evidence type="ECO:0000313" key="8">
    <source>
        <dbReference type="Proteomes" id="UP000323000"/>
    </source>
</evidence>
<feature type="domain" description="Disease resistance protein At4g27190-like leucine-rich repeats" evidence="6">
    <location>
        <begin position="960"/>
        <end position="1109"/>
    </location>
</feature>
<dbReference type="GO" id="GO:0005524">
    <property type="term" value="F:ATP binding"/>
    <property type="evidence" value="ECO:0007669"/>
    <property type="project" value="UniProtKB-KW"/>
</dbReference>
<name>A0A5C7I810_9ROSI</name>
<evidence type="ECO:0000256" key="4">
    <source>
        <dbReference type="ARBA" id="ARBA00022840"/>
    </source>
</evidence>
<evidence type="ECO:0000256" key="1">
    <source>
        <dbReference type="ARBA" id="ARBA00008894"/>
    </source>
</evidence>
<evidence type="ECO:0000256" key="2">
    <source>
        <dbReference type="ARBA" id="ARBA00022741"/>
    </source>
</evidence>
<evidence type="ECO:0000256" key="3">
    <source>
        <dbReference type="ARBA" id="ARBA00022821"/>
    </source>
</evidence>
<dbReference type="Pfam" id="PF00931">
    <property type="entry name" value="NB-ARC"/>
    <property type="match status" value="1"/>
</dbReference>
<dbReference type="EMBL" id="VAHF01000003">
    <property type="protein sequence ID" value="TXG65713.1"/>
    <property type="molecule type" value="Genomic_DNA"/>
</dbReference>
<dbReference type="Gene3D" id="3.80.10.10">
    <property type="entry name" value="Ribonuclease Inhibitor"/>
    <property type="match status" value="6"/>
</dbReference>
<sequence length="1693" mass="194206">MVEIAISVAAKVVEFLVGPIARPFSYIWNYKTNFDNLKSEVWKLEGQKDTVQNSVDLARRNGDQIIPRVSDWLVRVEKITDEASVVIEENQQANMKCFKGLCPNPKRHYQHSRKAVKKANAIVELYADGNFQTVSIRTNPEDIWIPSYKGYMVFESRMSTLKDILDALSNPDVHMVGIYGTGGIGKTMLAKEIGKHAEDKKLFNVVAFAEVAVKPDIKCIQHEIADKLGLTFHDESLSGRARSLQQRLKREEKVLLVLDNIWERLNLEDVGIPFDNDHKGCKLLLTARNLDVLSKMDSRRNFVVGFLDKGEAWSLFEKKAGSCHHLQALAKNVAEACGGLPIAIDSVAVALKTKEEFEWKDALRKLTTPSSSNFEGVAAETYSNLLGYGMGLGIFQDLQAMEDARNRVNTLVRKLKDSSLLLDINNNKISLHDVVRDVGRSIASRDRHMFTVTNNCISREWVDKDTLKNCVGISLYNINKLPEEFECPELQFFYLRTTSTNYCRVPDNFFAGMPKLKVLHLTGWELYSVPNSIRLLVNLRTLYMYDCKLRDVDFIGEFKQLEILRIRSSHGSEIEMIPKKMCNLTGLRLLDLNGCKYLRNIPPNVLSTFTQLEELYLPADYNGRCEIKWEVNILDELKHGVNILDELKHLKHLTALKISIPDDSVLPKGRLVSNKLERYNIIIGDCEWYGIKFWNWYDIIIGTCERHGFLGQTSRIMKLNLETSSCSDDVQKFFSLLDTEGFPELEHLHVENSPCFRTIVDCLESESCHHFHFLQSLSLDSVLNLEMIHNYPLKDKADSFHQLRTITVKFCHKLKNILSFSIYRALPLLQEVDVSSCDNMEEIFAINRREEDINNNEGTDQIEFKHLSSLTLKYLPKLTSFCSINNNKDMFDTTTLLFNLKVVFSNLEALKLCSINFEKIWHNELPAISSCFQCLRQLSIEECSNLKVVFSSSTVAFPSLEELKISKMIDLEMIWPNQLCNDSFCNLKSLEVRRCNKLLTIFQSNMVERVTRLEYLTINDCDLVEKIFDLQGVDYEESHPAKETLLRELDFNGLPKLKQIWNKDPQKMFSFQKLNNVKVHHCTSLKYLFPASIAESLLELERLYVHHCGVEEIVTDDQGEVNVAATFVFSRITSLEFNQLTRFKTFYRGVHTSQWQNLKRLTVCGCEQVELFASKLFNFQENNEVKFPSLEEIEISESNNLKILWQKGVMESFCNLKSVKVSRCNELLTIFQFNTLEGLSMPKSLSVYDCASVEEIFDLQKVNFEESHSRAIMYPLQKLTIHGLPNLKHIWNRDPQAGLSFENLQEVSVSDCRSLKDIFPASIARSLSQLVELNVYECGKLEEIVAKEGEAKEAARFVFQKVTSIALSNLPELRTFYRGVHSSKWEVLKELKVVNCDKIELLASQLSCFQENNIEKSYIDISMQPPFFSVEKDSFPILEKLILIGGGARMMLQFSEELFCNLKFLQVYNDKSIVLFPLRILQRFCHLHELHLKCSSYKEIFSYEEDETHVGVDSKLDMVLSKLDKLTVRDCQNLIQLVPSWTSFENLTVLKVWSCNGLKNLMTSSTAKTLVQLREMEIGYCKSMIEVVAKGGDVTDDKIIFSKLRTLTLGDLPSLSCFCSENYTFELPSLEEINVYRCPEMKYFSLGDITTRILQKVRRGSMNYPILEGGLNTTIQKTHNSRLFVGPEDGVLL</sequence>
<gene>
    <name evidence="7" type="ORF">EZV62_006988</name>
</gene>
<accession>A0A5C7I810</accession>
<dbReference type="PANTHER" id="PTHR33463">
    <property type="entry name" value="NB-ARC DOMAIN-CONTAINING PROTEIN-RELATED"/>
    <property type="match status" value="1"/>
</dbReference>
<dbReference type="Pfam" id="PF23247">
    <property type="entry name" value="LRR_RPS2"/>
    <property type="match status" value="4"/>
</dbReference>
<dbReference type="InterPro" id="IPR057135">
    <property type="entry name" value="At4g27190-like_LRR"/>
</dbReference>
<protein>
    <submittedName>
        <fullName evidence="7">Uncharacterized protein</fullName>
    </submittedName>
</protein>
<dbReference type="PANTHER" id="PTHR33463:SF198">
    <property type="entry name" value="RPP4C3"/>
    <property type="match status" value="1"/>
</dbReference>
<dbReference type="OrthoDB" id="1747797at2759"/>
<keyword evidence="4" id="KW-0067">ATP-binding</keyword>
<feature type="domain" description="Disease resistance protein At4g27190-like leucine-rich repeats" evidence="6">
    <location>
        <begin position="1190"/>
        <end position="1339"/>
    </location>
</feature>
<dbReference type="GO" id="GO:0043531">
    <property type="term" value="F:ADP binding"/>
    <property type="evidence" value="ECO:0007669"/>
    <property type="project" value="InterPro"/>
</dbReference>
<dbReference type="SUPFAM" id="SSF52540">
    <property type="entry name" value="P-loop containing nucleoside triphosphate hydrolases"/>
    <property type="match status" value="1"/>
</dbReference>
<evidence type="ECO:0000259" key="5">
    <source>
        <dbReference type="Pfam" id="PF00931"/>
    </source>
</evidence>
<reference evidence="8" key="1">
    <citation type="journal article" date="2019" name="Gigascience">
        <title>De novo genome assembly of the endangered Acer yangbiense, a plant species with extremely small populations endemic to Yunnan Province, China.</title>
        <authorList>
            <person name="Yang J."/>
            <person name="Wariss H.M."/>
            <person name="Tao L."/>
            <person name="Zhang R."/>
            <person name="Yun Q."/>
            <person name="Hollingsworth P."/>
            <person name="Dao Z."/>
            <person name="Luo G."/>
            <person name="Guo H."/>
            <person name="Ma Y."/>
            <person name="Sun W."/>
        </authorList>
    </citation>
    <scope>NUCLEOTIDE SEQUENCE [LARGE SCALE GENOMIC DNA]</scope>
    <source>
        <strain evidence="8">cv. Malutang</strain>
    </source>
</reference>
<keyword evidence="8" id="KW-1185">Reference proteome</keyword>
<feature type="domain" description="Disease resistance protein At4g27190-like leucine-rich repeats" evidence="6">
    <location>
        <begin position="1452"/>
        <end position="1582"/>
    </location>
</feature>
<proteinExistence type="inferred from homology"/>
<evidence type="ECO:0000259" key="6">
    <source>
        <dbReference type="Pfam" id="PF23247"/>
    </source>
</evidence>
<dbReference type="Gene3D" id="3.40.50.300">
    <property type="entry name" value="P-loop containing nucleotide triphosphate hydrolases"/>
    <property type="match status" value="1"/>
</dbReference>
<dbReference type="SUPFAM" id="SSF52047">
    <property type="entry name" value="RNI-like"/>
    <property type="match status" value="3"/>
</dbReference>
<dbReference type="InterPro" id="IPR032675">
    <property type="entry name" value="LRR_dom_sf"/>
</dbReference>
<dbReference type="InterPro" id="IPR042197">
    <property type="entry name" value="Apaf_helical"/>
</dbReference>
<comment type="similarity">
    <text evidence="1">Belongs to the disease resistance NB-LRR family.</text>
</comment>
<dbReference type="PRINTS" id="PR00364">
    <property type="entry name" value="DISEASERSIST"/>
</dbReference>
<comment type="caution">
    <text evidence="7">The sequence shown here is derived from an EMBL/GenBank/DDBJ whole genome shotgun (WGS) entry which is preliminary data.</text>
</comment>
<dbReference type="InterPro" id="IPR050905">
    <property type="entry name" value="Plant_NBS-LRR"/>
</dbReference>